<dbReference type="InterPro" id="IPR012677">
    <property type="entry name" value="Nucleotide-bd_a/b_plait_sf"/>
</dbReference>
<evidence type="ECO:0000313" key="6">
    <source>
        <dbReference type="EMBL" id="RAO78734.1"/>
    </source>
</evidence>
<dbReference type="EMBL" id="QLOE01000008">
    <property type="protein sequence ID" value="RAO78734.1"/>
    <property type="molecule type" value="Genomic_DNA"/>
</dbReference>
<sequence length="101" mass="11710">MEIKITDEKENPLLSRTEIKFECLYHGEPTPKILEVKKKLVAMLNSDKDLLVVDALKPYFGEGKAKGYAKLYQDKKALEEIEQKHVIEKNLEEKMETEGEE</sequence>
<dbReference type="AlphaFoldDB" id="A0A328PH40"/>
<dbReference type="Pfam" id="PF01282">
    <property type="entry name" value="Ribosomal_S24e"/>
    <property type="match status" value="1"/>
</dbReference>
<gene>
    <name evidence="4" type="primary">rps24e</name>
    <name evidence="6" type="ORF">DPC56_06405</name>
</gene>
<dbReference type="RefSeq" id="WP_112094251.1">
    <property type="nucleotide sequence ID" value="NZ_QLOE01000008.1"/>
</dbReference>
<name>A0A328PH40_9EURY</name>
<dbReference type="GO" id="GO:0006412">
    <property type="term" value="P:translation"/>
    <property type="evidence" value="ECO:0007669"/>
    <property type="project" value="UniProtKB-UniRule"/>
</dbReference>
<evidence type="ECO:0000256" key="5">
    <source>
        <dbReference type="RuleBase" id="RU004381"/>
    </source>
</evidence>
<keyword evidence="3 4" id="KW-0687">Ribonucleoprotein</keyword>
<dbReference type="PROSITE" id="PS00529">
    <property type="entry name" value="RIBOSOMAL_S24E"/>
    <property type="match status" value="1"/>
</dbReference>
<keyword evidence="2 4" id="KW-0689">Ribosomal protein</keyword>
<dbReference type="PANTHER" id="PTHR10496">
    <property type="entry name" value="40S RIBOSOMAL PROTEIN S24"/>
    <property type="match status" value="1"/>
</dbReference>
<dbReference type="GO" id="GO:0003735">
    <property type="term" value="F:structural constituent of ribosome"/>
    <property type="evidence" value="ECO:0007669"/>
    <property type="project" value="InterPro"/>
</dbReference>
<dbReference type="InterPro" id="IPR018098">
    <property type="entry name" value="Ribosomal_eS24_CS"/>
</dbReference>
<dbReference type="InterPro" id="IPR012678">
    <property type="entry name" value="Ribosomal_uL23/eL15/eS24_sf"/>
</dbReference>
<keyword evidence="7" id="KW-1185">Reference proteome</keyword>
<dbReference type="SUPFAM" id="SSF54189">
    <property type="entry name" value="Ribosomal proteins S24e, L23 and L15e"/>
    <property type="match status" value="1"/>
</dbReference>
<reference evidence="6 7" key="1">
    <citation type="submission" date="2018-06" db="EMBL/GenBank/DDBJ databases">
        <title>Draft genome sequence of hyperthermophilic methanogen Methanothermobacter tenebrarum sp. MCM-B 1447.</title>
        <authorList>
            <person name="Pore S.D."/>
            <person name="Dagar S."/>
            <person name="Dhakephalkar P.K."/>
        </authorList>
    </citation>
    <scope>NUCLEOTIDE SEQUENCE [LARGE SCALE GENOMIC DNA]</scope>
    <source>
        <strain evidence="6 7">MCM B 1447</strain>
    </source>
</reference>
<evidence type="ECO:0000256" key="3">
    <source>
        <dbReference type="ARBA" id="ARBA00023274"/>
    </source>
</evidence>
<organism evidence="6 7">
    <name type="scientific">Methanothermobacter tenebrarum</name>
    <dbReference type="NCBI Taxonomy" id="680118"/>
    <lineage>
        <taxon>Archaea</taxon>
        <taxon>Methanobacteriati</taxon>
        <taxon>Methanobacteriota</taxon>
        <taxon>Methanomada group</taxon>
        <taxon>Methanobacteria</taxon>
        <taxon>Methanobacteriales</taxon>
        <taxon>Methanobacteriaceae</taxon>
        <taxon>Methanothermobacter</taxon>
    </lineage>
</organism>
<dbReference type="HAMAP" id="MF_00545">
    <property type="entry name" value="Ribosomal_eS24"/>
    <property type="match status" value="1"/>
</dbReference>
<dbReference type="GO" id="GO:1990904">
    <property type="term" value="C:ribonucleoprotein complex"/>
    <property type="evidence" value="ECO:0007669"/>
    <property type="project" value="UniProtKB-KW"/>
</dbReference>
<evidence type="ECO:0000256" key="4">
    <source>
        <dbReference type="HAMAP-Rule" id="MF_00545"/>
    </source>
</evidence>
<dbReference type="InterPro" id="IPR001976">
    <property type="entry name" value="Ribosomal_eS24"/>
</dbReference>
<accession>A0A328PH40</accession>
<comment type="caution">
    <text evidence="6">The sequence shown here is derived from an EMBL/GenBank/DDBJ whole genome shotgun (WGS) entry which is preliminary data.</text>
</comment>
<protein>
    <recommendedName>
        <fullName evidence="4">Small ribosomal subunit protein eS24</fullName>
    </recommendedName>
</protein>
<dbReference type="Gene3D" id="3.30.70.330">
    <property type="match status" value="1"/>
</dbReference>
<dbReference type="GO" id="GO:0005840">
    <property type="term" value="C:ribosome"/>
    <property type="evidence" value="ECO:0007669"/>
    <property type="project" value="UniProtKB-KW"/>
</dbReference>
<comment type="similarity">
    <text evidence="1 4 5">Belongs to the eukaryotic ribosomal protein eS24 family.</text>
</comment>
<evidence type="ECO:0000256" key="1">
    <source>
        <dbReference type="ARBA" id="ARBA00009680"/>
    </source>
</evidence>
<dbReference type="Proteomes" id="UP000249782">
    <property type="component" value="Unassembled WGS sequence"/>
</dbReference>
<proteinExistence type="inferred from homology"/>
<dbReference type="OrthoDB" id="27533at2157"/>
<evidence type="ECO:0000313" key="7">
    <source>
        <dbReference type="Proteomes" id="UP000249782"/>
    </source>
</evidence>
<evidence type="ECO:0000256" key="2">
    <source>
        <dbReference type="ARBA" id="ARBA00022980"/>
    </source>
</evidence>